<reference evidence="2" key="1">
    <citation type="submission" date="2013-07" db="EMBL/GenBank/DDBJ databases">
        <authorList>
            <person name="Geib S."/>
        </authorList>
    </citation>
    <scope>NUCLEOTIDE SEQUENCE</scope>
</reference>
<reference evidence="2" key="2">
    <citation type="journal article" date="2014" name="BMC Genomics">
        <title>A genomic perspective to assessing quality of mass-reared SIT flies used in Mediterranean fruit fly (Ceratitis capitata) eradication in California.</title>
        <authorList>
            <person name="Calla B."/>
            <person name="Hall B."/>
            <person name="Hou S."/>
            <person name="Geib S.M."/>
        </authorList>
    </citation>
    <scope>NUCLEOTIDE SEQUENCE</scope>
</reference>
<accession>W8BBE0</accession>
<feature type="region of interest" description="Disordered" evidence="1">
    <location>
        <begin position="1"/>
        <end position="36"/>
    </location>
</feature>
<name>W8BBE0_CERCA</name>
<sequence length="175" mass="18871">MLALAVSTPTARQRTAGVSRSSSSKQSGKLSARQMPKTVANTVERCAGDEAATKLQYAVERRRRCVLPLCVADDALSLNAFVVSSTVAVAVVGVNAGKYGLPILLLLSLQQLMASSNSFALRYFLQPLLLRCFDDVNVVAAVRRQLQLLIVLHEQSSLKLTLPTLCVLCALQWGV</sequence>
<feature type="non-terminal residue" evidence="2">
    <location>
        <position position="175"/>
    </location>
</feature>
<feature type="compositionally biased region" description="Low complexity" evidence="1">
    <location>
        <begin position="19"/>
        <end position="31"/>
    </location>
</feature>
<evidence type="ECO:0000256" key="1">
    <source>
        <dbReference type="SAM" id="MobiDB-lite"/>
    </source>
</evidence>
<dbReference type="AlphaFoldDB" id="W8BBE0"/>
<evidence type="ECO:0000313" key="2">
    <source>
        <dbReference type="EMBL" id="JAB87169.1"/>
    </source>
</evidence>
<organism evidence="2">
    <name type="scientific">Ceratitis capitata</name>
    <name type="common">Mediterranean fruit fly</name>
    <name type="synonym">Tephritis capitata</name>
    <dbReference type="NCBI Taxonomy" id="7213"/>
    <lineage>
        <taxon>Eukaryota</taxon>
        <taxon>Metazoa</taxon>
        <taxon>Ecdysozoa</taxon>
        <taxon>Arthropoda</taxon>
        <taxon>Hexapoda</taxon>
        <taxon>Insecta</taxon>
        <taxon>Pterygota</taxon>
        <taxon>Neoptera</taxon>
        <taxon>Endopterygota</taxon>
        <taxon>Diptera</taxon>
        <taxon>Brachycera</taxon>
        <taxon>Muscomorpha</taxon>
        <taxon>Tephritoidea</taxon>
        <taxon>Tephritidae</taxon>
        <taxon>Ceratitis</taxon>
        <taxon>Ceratitis</taxon>
    </lineage>
</organism>
<protein>
    <submittedName>
        <fullName evidence="2">Uncharacterized protein</fullName>
    </submittedName>
</protein>
<dbReference type="EMBL" id="GAMC01019386">
    <property type="protein sequence ID" value="JAB87169.1"/>
    <property type="molecule type" value="mRNA"/>
</dbReference>
<feature type="compositionally biased region" description="Polar residues" evidence="1">
    <location>
        <begin position="7"/>
        <end position="18"/>
    </location>
</feature>
<proteinExistence type="evidence at transcript level"/>